<feature type="non-terminal residue" evidence="1">
    <location>
        <position position="1"/>
    </location>
</feature>
<proteinExistence type="predicted"/>
<sequence length="117" mass="12532">APPRFPQTRIPTLLLGSLTLNGKSPVNQQPPAPLPPLLLPLIPLLQLEVIWRSSFCMLLPQKKPLPQIQLKLTLLLTPEIGEAVPTTAVGAATAAAATADLLPAANNYGHYSCYHNL</sequence>
<dbReference type="Proteomes" id="UP000335636">
    <property type="component" value="Unassembled WGS sequence"/>
</dbReference>
<dbReference type="AlphaFoldDB" id="A0A5E4CU38"/>
<name>A0A5E4CU38_MARMO</name>
<gene>
    <name evidence="1" type="ORF">MONAX_5E013626</name>
</gene>
<comment type="caution">
    <text evidence="1">The sequence shown here is derived from an EMBL/GenBank/DDBJ whole genome shotgun (WGS) entry which is preliminary data.</text>
</comment>
<keyword evidence="2" id="KW-1185">Reference proteome</keyword>
<protein>
    <submittedName>
        <fullName evidence="1">Uncharacterized protein</fullName>
    </submittedName>
</protein>
<dbReference type="EMBL" id="CABDUW010001954">
    <property type="protein sequence ID" value="VTJ84770.1"/>
    <property type="molecule type" value="Genomic_DNA"/>
</dbReference>
<evidence type="ECO:0000313" key="1">
    <source>
        <dbReference type="EMBL" id="VTJ84770.1"/>
    </source>
</evidence>
<organism evidence="1 2">
    <name type="scientific">Marmota monax</name>
    <name type="common">Woodchuck</name>
    <dbReference type="NCBI Taxonomy" id="9995"/>
    <lineage>
        <taxon>Eukaryota</taxon>
        <taxon>Metazoa</taxon>
        <taxon>Chordata</taxon>
        <taxon>Craniata</taxon>
        <taxon>Vertebrata</taxon>
        <taxon>Euteleostomi</taxon>
        <taxon>Mammalia</taxon>
        <taxon>Eutheria</taxon>
        <taxon>Euarchontoglires</taxon>
        <taxon>Glires</taxon>
        <taxon>Rodentia</taxon>
        <taxon>Sciuromorpha</taxon>
        <taxon>Sciuridae</taxon>
        <taxon>Xerinae</taxon>
        <taxon>Marmotini</taxon>
        <taxon>Marmota</taxon>
    </lineage>
</organism>
<accession>A0A5E4CU38</accession>
<evidence type="ECO:0000313" key="2">
    <source>
        <dbReference type="Proteomes" id="UP000335636"/>
    </source>
</evidence>
<reference evidence="1" key="1">
    <citation type="submission" date="2019-04" db="EMBL/GenBank/DDBJ databases">
        <authorList>
            <person name="Alioto T."/>
            <person name="Alioto T."/>
        </authorList>
    </citation>
    <scope>NUCLEOTIDE SEQUENCE [LARGE SCALE GENOMIC DNA]</scope>
</reference>